<organism evidence="12 13">
    <name type="scientific">Cyphomyrmex costatus</name>
    <dbReference type="NCBI Taxonomy" id="456900"/>
    <lineage>
        <taxon>Eukaryota</taxon>
        <taxon>Metazoa</taxon>
        <taxon>Ecdysozoa</taxon>
        <taxon>Arthropoda</taxon>
        <taxon>Hexapoda</taxon>
        <taxon>Insecta</taxon>
        <taxon>Pterygota</taxon>
        <taxon>Neoptera</taxon>
        <taxon>Endopterygota</taxon>
        <taxon>Hymenoptera</taxon>
        <taxon>Apocrita</taxon>
        <taxon>Aculeata</taxon>
        <taxon>Formicoidea</taxon>
        <taxon>Formicidae</taxon>
        <taxon>Myrmicinae</taxon>
        <taxon>Cyphomyrmex</taxon>
    </lineage>
</organism>
<dbReference type="SUPFAM" id="SSF50494">
    <property type="entry name" value="Trypsin-like serine proteases"/>
    <property type="match status" value="1"/>
</dbReference>
<keyword evidence="13" id="KW-1185">Reference proteome</keyword>
<evidence type="ECO:0000256" key="9">
    <source>
        <dbReference type="RuleBase" id="RU363034"/>
    </source>
</evidence>
<keyword evidence="7" id="KW-1015">Disulfide bond</keyword>
<dbReference type="CDD" id="cd00190">
    <property type="entry name" value="Tryp_SPc"/>
    <property type="match status" value="1"/>
</dbReference>
<comment type="similarity">
    <text evidence="2">Belongs to the peptidase S1 family.</text>
</comment>
<evidence type="ECO:0000313" key="12">
    <source>
        <dbReference type="EMBL" id="KYN03322.1"/>
    </source>
</evidence>
<dbReference type="Pfam" id="PF00089">
    <property type="entry name" value="Trypsin"/>
    <property type="match status" value="1"/>
</dbReference>
<protein>
    <recommendedName>
        <fullName evidence="8">chymotrypsin</fullName>
        <ecNumber evidence="8">3.4.21.1</ecNumber>
    </recommendedName>
</protein>
<feature type="signal peptide" evidence="10">
    <location>
        <begin position="1"/>
        <end position="20"/>
    </location>
</feature>
<gene>
    <name evidence="12" type="ORF">ALC62_05822</name>
</gene>
<dbReference type="InterPro" id="IPR001314">
    <property type="entry name" value="Peptidase_S1A"/>
</dbReference>
<dbReference type="PROSITE" id="PS00134">
    <property type="entry name" value="TRYPSIN_HIS"/>
    <property type="match status" value="1"/>
</dbReference>
<evidence type="ECO:0000256" key="7">
    <source>
        <dbReference type="ARBA" id="ARBA00023157"/>
    </source>
</evidence>
<dbReference type="GO" id="GO:0005576">
    <property type="term" value="C:extracellular region"/>
    <property type="evidence" value="ECO:0007669"/>
    <property type="project" value="UniProtKB-SubCell"/>
</dbReference>
<sequence length="262" mass="28975">MMIQLLFLIPLFTILHCASTQLEERIVGGKLACPGEIPYQISLQFGSKYLCGGVIIDKCHVLTAAHCVFGLNISLFSVNVGATDVRKPHSKHQVQSIYIHEKYNPFTSPVSMHDIALIKLQSPLKFSYLVSSVNLPEQNQTVEAGSVAVVSGYGMISPEGNVTTWLYVVDNIITNETYCRETYENEFNVSIDYNTQICANHPTIQKGSCAGDSGGPLTVNGELIGLVSFGVGICTNVKYPDIYTRVPSYIDWINDHMDKRYI</sequence>
<keyword evidence="3" id="KW-0964">Secreted</keyword>
<evidence type="ECO:0000256" key="5">
    <source>
        <dbReference type="ARBA" id="ARBA00022801"/>
    </source>
</evidence>
<dbReference type="Gene3D" id="2.40.10.10">
    <property type="entry name" value="Trypsin-like serine proteases"/>
    <property type="match status" value="1"/>
</dbReference>
<dbReference type="AlphaFoldDB" id="A0A151IJB1"/>
<evidence type="ECO:0000256" key="10">
    <source>
        <dbReference type="SAM" id="SignalP"/>
    </source>
</evidence>
<accession>A0A151IJB1</accession>
<dbReference type="EC" id="3.4.21.1" evidence="8"/>
<dbReference type="PRINTS" id="PR00722">
    <property type="entry name" value="CHYMOTRYPSIN"/>
</dbReference>
<evidence type="ECO:0000256" key="8">
    <source>
        <dbReference type="ARBA" id="ARBA00044036"/>
    </source>
</evidence>
<dbReference type="OrthoDB" id="8440449at2759"/>
<dbReference type="PROSITE" id="PS00135">
    <property type="entry name" value="TRYPSIN_SER"/>
    <property type="match status" value="1"/>
</dbReference>
<evidence type="ECO:0000256" key="3">
    <source>
        <dbReference type="ARBA" id="ARBA00022525"/>
    </source>
</evidence>
<feature type="domain" description="Peptidase S1" evidence="11">
    <location>
        <begin position="26"/>
        <end position="258"/>
    </location>
</feature>
<dbReference type="PROSITE" id="PS50240">
    <property type="entry name" value="TRYPSIN_DOM"/>
    <property type="match status" value="1"/>
</dbReference>
<evidence type="ECO:0000256" key="2">
    <source>
        <dbReference type="ARBA" id="ARBA00007664"/>
    </source>
</evidence>
<dbReference type="Proteomes" id="UP000078542">
    <property type="component" value="Unassembled WGS sequence"/>
</dbReference>
<dbReference type="FunFam" id="2.40.10.10:FF:000047">
    <property type="entry name" value="Trypsin eta"/>
    <property type="match status" value="1"/>
</dbReference>
<dbReference type="InterPro" id="IPR018114">
    <property type="entry name" value="TRYPSIN_HIS"/>
</dbReference>
<dbReference type="PANTHER" id="PTHR24276:SF98">
    <property type="entry name" value="FI18310P1-RELATED"/>
    <property type="match status" value="1"/>
</dbReference>
<evidence type="ECO:0000256" key="6">
    <source>
        <dbReference type="ARBA" id="ARBA00022825"/>
    </source>
</evidence>
<evidence type="ECO:0000259" key="11">
    <source>
        <dbReference type="PROSITE" id="PS50240"/>
    </source>
</evidence>
<keyword evidence="4 9" id="KW-0645">Protease</keyword>
<dbReference type="KEGG" id="ccoa:108773515"/>
<evidence type="ECO:0000256" key="4">
    <source>
        <dbReference type="ARBA" id="ARBA00022670"/>
    </source>
</evidence>
<dbReference type="InterPro" id="IPR001254">
    <property type="entry name" value="Trypsin_dom"/>
</dbReference>
<dbReference type="InterPro" id="IPR043504">
    <property type="entry name" value="Peptidase_S1_PA_chymotrypsin"/>
</dbReference>
<dbReference type="STRING" id="456900.A0A151IJB1"/>
<name>A0A151IJB1_9HYME</name>
<feature type="chain" id="PRO_5007582197" description="chymotrypsin" evidence="10">
    <location>
        <begin position="21"/>
        <end position="262"/>
    </location>
</feature>
<dbReference type="GO" id="GO:0016485">
    <property type="term" value="P:protein processing"/>
    <property type="evidence" value="ECO:0007669"/>
    <property type="project" value="UniProtKB-ARBA"/>
</dbReference>
<dbReference type="InterPro" id="IPR050430">
    <property type="entry name" value="Peptidase_S1"/>
</dbReference>
<dbReference type="SMART" id="SM00020">
    <property type="entry name" value="Tryp_SPc"/>
    <property type="match status" value="1"/>
</dbReference>
<dbReference type="InterPro" id="IPR009003">
    <property type="entry name" value="Peptidase_S1_PA"/>
</dbReference>
<comment type="subcellular location">
    <subcellularLocation>
        <location evidence="1">Secreted</location>
        <location evidence="1">Extracellular space</location>
    </subcellularLocation>
</comment>
<dbReference type="EMBL" id="KQ977355">
    <property type="protein sequence ID" value="KYN03322.1"/>
    <property type="molecule type" value="Genomic_DNA"/>
</dbReference>
<dbReference type="InterPro" id="IPR033116">
    <property type="entry name" value="TRYPSIN_SER"/>
</dbReference>
<proteinExistence type="inferred from homology"/>
<keyword evidence="10" id="KW-0732">Signal</keyword>
<evidence type="ECO:0000313" key="13">
    <source>
        <dbReference type="Proteomes" id="UP000078542"/>
    </source>
</evidence>
<evidence type="ECO:0000256" key="1">
    <source>
        <dbReference type="ARBA" id="ARBA00004239"/>
    </source>
</evidence>
<keyword evidence="5 9" id="KW-0378">Hydrolase</keyword>
<dbReference type="GO" id="GO:0004252">
    <property type="term" value="F:serine-type endopeptidase activity"/>
    <property type="evidence" value="ECO:0007669"/>
    <property type="project" value="UniProtKB-EC"/>
</dbReference>
<reference evidence="12 13" key="1">
    <citation type="submission" date="2016-03" db="EMBL/GenBank/DDBJ databases">
        <title>Cyphomyrmex costatus WGS genome.</title>
        <authorList>
            <person name="Nygaard S."/>
            <person name="Hu H."/>
            <person name="Boomsma J."/>
            <person name="Zhang G."/>
        </authorList>
    </citation>
    <scope>NUCLEOTIDE SEQUENCE [LARGE SCALE GENOMIC DNA]</scope>
    <source>
        <strain evidence="12">MS0001</strain>
        <tissue evidence="12">Whole body</tissue>
    </source>
</reference>
<keyword evidence="6 9" id="KW-0720">Serine protease</keyword>
<dbReference type="PANTHER" id="PTHR24276">
    <property type="entry name" value="POLYSERASE-RELATED"/>
    <property type="match status" value="1"/>
</dbReference>